<keyword evidence="9" id="KW-0732">Signal</keyword>
<keyword evidence="11" id="KW-0862">Zinc</keyword>
<feature type="transmembrane region" description="Helical" evidence="17">
    <location>
        <begin position="220"/>
        <end position="236"/>
    </location>
</feature>
<dbReference type="FunFam" id="3.40.630.10:FF:000084">
    <property type="entry name" value="Carboxypeptidase B2"/>
    <property type="match status" value="1"/>
</dbReference>
<evidence type="ECO:0000259" key="18">
    <source>
        <dbReference type="PROSITE" id="PS52035"/>
    </source>
</evidence>
<dbReference type="PANTHER" id="PTHR11705:SF91">
    <property type="entry name" value="FI01817P-RELATED"/>
    <property type="match status" value="1"/>
</dbReference>
<reference evidence="19" key="1">
    <citation type="submission" date="2023-06" db="EMBL/GenBank/DDBJ databases">
        <authorList>
            <person name="Delattre M."/>
        </authorList>
    </citation>
    <scope>NUCLEOTIDE SEQUENCE</scope>
    <source>
        <strain evidence="19">AF72</strain>
    </source>
</reference>
<dbReference type="GO" id="GO:0004181">
    <property type="term" value="F:metallocarboxypeptidase activity"/>
    <property type="evidence" value="ECO:0007669"/>
    <property type="project" value="InterPro"/>
</dbReference>
<dbReference type="Gene3D" id="3.40.630.10">
    <property type="entry name" value="Zn peptidases"/>
    <property type="match status" value="1"/>
</dbReference>
<comment type="similarity">
    <text evidence="4">Belongs to the ADIPOR family.</text>
</comment>
<feature type="transmembrane region" description="Helical" evidence="17">
    <location>
        <begin position="123"/>
        <end position="142"/>
    </location>
</feature>
<sequence length="690" mass="78277">MTDLLALGNWRLNGACDGRGVAPLAEALWEGNGMGSCGVVRRPSTVKDEDDRFFEEPTPSTSKKAQALSPYMNRKPGAGESYEPTHFEHLANVGTHGVGIIPSILAFYYIIDASHRDLQYMLMVIYGIFTTMLFSASTLYHYYEMIYRPLKQKQRLRYYLHICDRAVIYLFIAASYTPWLTLRHCGYPGLNLKWMIWVFAILGILYQYNFHEKYKTLETILYVLVATIPSVAMFTMNDRSGLELMMAGGVVYIMGVIFFKLDGVVPFAHAIWHVHVLLGSAVHTYAVYVSLIGPDHLNPVPDVYAPVSSPEPAPPSSHEAIYNHFKAIFPELPPKDEPLRSGDYYSLEQIENFLRSVAKLHKETTKLLQVGTSEEGRQILGIQFGVNPANPYVVIDSGIHAREWTAIHVAYFLVEQYSNGLSEGDLQVRALVDAFNIVIIPVLNPDGFSFTWDADEQPFKHRLWRKNRSPKRCTAEGRCCEGVDLNRNWDLAFSASQDPCSDVYAGPSPFSASETRTYSRWLRTLPALEAYIALHSHGQLWLYPYAYAQNTYTRNVERTIYVAQKAIDAIYAYNGTRYGHATPADALYTSTGSSMDWVERELEPEFAYTIEVRPVTQEYGFILEKDLLLPASKEIAIGINVVLTEAMGFRQTPFRFTGSTPKPQKHILEQRDPPVDEPLDENWMKWLNDN</sequence>
<dbReference type="EMBL" id="CATQJA010001521">
    <property type="protein sequence ID" value="CAJ0567621.1"/>
    <property type="molecule type" value="Genomic_DNA"/>
</dbReference>
<evidence type="ECO:0000256" key="13">
    <source>
        <dbReference type="ARBA" id="ARBA00023049"/>
    </source>
</evidence>
<feature type="transmembrane region" description="Helical" evidence="17">
    <location>
        <begin position="162"/>
        <end position="180"/>
    </location>
</feature>
<feature type="non-terminal residue" evidence="19">
    <location>
        <position position="1"/>
    </location>
</feature>
<dbReference type="SUPFAM" id="SSF53187">
    <property type="entry name" value="Zn-dependent exopeptidases"/>
    <property type="match status" value="1"/>
</dbReference>
<keyword evidence="20" id="KW-1185">Reference proteome</keyword>
<dbReference type="SMART" id="SM00631">
    <property type="entry name" value="Zn_pept"/>
    <property type="match status" value="1"/>
</dbReference>
<evidence type="ECO:0000256" key="11">
    <source>
        <dbReference type="ARBA" id="ARBA00022833"/>
    </source>
</evidence>
<keyword evidence="14 17" id="KW-0472">Membrane</keyword>
<feature type="domain" description="Peptidase M14" evidence="18">
    <location>
        <begin position="343"/>
        <end position="646"/>
    </location>
</feature>
<keyword evidence="13" id="KW-0482">Metalloprotease</keyword>
<feature type="active site" description="Proton donor/acceptor" evidence="15">
    <location>
        <position position="611"/>
    </location>
</feature>
<keyword evidence="12 17" id="KW-1133">Transmembrane helix</keyword>
<evidence type="ECO:0000256" key="7">
    <source>
        <dbReference type="ARBA" id="ARBA00022692"/>
    </source>
</evidence>
<dbReference type="InterPro" id="IPR000834">
    <property type="entry name" value="Peptidase_M14"/>
</dbReference>
<dbReference type="PANTHER" id="PTHR11705">
    <property type="entry name" value="PROTEASE FAMILY M14 CARBOXYPEPTIDASE A,B"/>
    <property type="match status" value="1"/>
</dbReference>
<comment type="subcellular location">
    <subcellularLocation>
        <location evidence="2">Membrane</location>
        <topology evidence="2">Multi-pass membrane protein</topology>
    </subcellularLocation>
</comment>
<dbReference type="PROSITE" id="PS52035">
    <property type="entry name" value="PEPTIDASE_M14"/>
    <property type="match status" value="1"/>
</dbReference>
<comment type="cofactor">
    <cofactor evidence="1">
        <name>Zn(2+)</name>
        <dbReference type="ChEBI" id="CHEBI:29105"/>
    </cofactor>
</comment>
<dbReference type="Pfam" id="PF00246">
    <property type="entry name" value="Peptidase_M14"/>
    <property type="match status" value="1"/>
</dbReference>
<dbReference type="GO" id="GO:0008270">
    <property type="term" value="F:zinc ion binding"/>
    <property type="evidence" value="ECO:0007669"/>
    <property type="project" value="InterPro"/>
</dbReference>
<evidence type="ECO:0000256" key="17">
    <source>
        <dbReference type="SAM" id="Phobius"/>
    </source>
</evidence>
<dbReference type="GO" id="GO:0006508">
    <property type="term" value="P:proteolysis"/>
    <property type="evidence" value="ECO:0007669"/>
    <property type="project" value="UniProtKB-KW"/>
</dbReference>
<gene>
    <name evidence="19" type="ORF">MSPICULIGERA_LOCUS6165</name>
</gene>
<dbReference type="GO" id="GO:0016020">
    <property type="term" value="C:membrane"/>
    <property type="evidence" value="ECO:0007669"/>
    <property type="project" value="UniProtKB-SubCell"/>
</dbReference>
<organism evidence="19 20">
    <name type="scientific">Mesorhabditis spiculigera</name>
    <dbReference type="NCBI Taxonomy" id="96644"/>
    <lineage>
        <taxon>Eukaryota</taxon>
        <taxon>Metazoa</taxon>
        <taxon>Ecdysozoa</taxon>
        <taxon>Nematoda</taxon>
        <taxon>Chromadorea</taxon>
        <taxon>Rhabditida</taxon>
        <taxon>Rhabditina</taxon>
        <taxon>Rhabditomorpha</taxon>
        <taxon>Rhabditoidea</taxon>
        <taxon>Rhabditidae</taxon>
        <taxon>Mesorhabditinae</taxon>
        <taxon>Mesorhabditis</taxon>
    </lineage>
</organism>
<evidence type="ECO:0000256" key="9">
    <source>
        <dbReference type="ARBA" id="ARBA00022729"/>
    </source>
</evidence>
<evidence type="ECO:0000256" key="14">
    <source>
        <dbReference type="ARBA" id="ARBA00023136"/>
    </source>
</evidence>
<keyword evidence="6" id="KW-0645">Protease</keyword>
<evidence type="ECO:0000256" key="4">
    <source>
        <dbReference type="ARBA" id="ARBA00007018"/>
    </source>
</evidence>
<name>A0AA36CEP7_9BILA</name>
<feature type="transmembrane region" description="Helical" evidence="17">
    <location>
        <begin position="192"/>
        <end position="208"/>
    </location>
</feature>
<keyword evidence="7 17" id="KW-0812">Transmembrane</keyword>
<feature type="region of interest" description="Disordered" evidence="16">
    <location>
        <begin position="49"/>
        <end position="70"/>
    </location>
</feature>
<proteinExistence type="inferred from homology"/>
<protein>
    <recommendedName>
        <fullName evidence="18">Peptidase M14 domain-containing protein</fullName>
    </recommendedName>
</protein>
<evidence type="ECO:0000256" key="6">
    <source>
        <dbReference type="ARBA" id="ARBA00022670"/>
    </source>
</evidence>
<dbReference type="GO" id="GO:0005615">
    <property type="term" value="C:extracellular space"/>
    <property type="evidence" value="ECO:0007669"/>
    <property type="project" value="TreeGrafter"/>
</dbReference>
<dbReference type="AlphaFoldDB" id="A0AA36CEP7"/>
<feature type="transmembrane region" description="Helical" evidence="17">
    <location>
        <begin position="242"/>
        <end position="259"/>
    </location>
</feature>
<comment type="similarity">
    <text evidence="3 15">Belongs to the peptidase M14 family.</text>
</comment>
<dbReference type="InterPro" id="IPR004254">
    <property type="entry name" value="AdipoR/HlyIII-related"/>
</dbReference>
<evidence type="ECO:0000256" key="16">
    <source>
        <dbReference type="SAM" id="MobiDB-lite"/>
    </source>
</evidence>
<evidence type="ECO:0000313" key="20">
    <source>
        <dbReference type="Proteomes" id="UP001177023"/>
    </source>
</evidence>
<evidence type="ECO:0000256" key="12">
    <source>
        <dbReference type="ARBA" id="ARBA00022989"/>
    </source>
</evidence>
<evidence type="ECO:0000256" key="1">
    <source>
        <dbReference type="ARBA" id="ARBA00001947"/>
    </source>
</evidence>
<feature type="transmembrane region" description="Helical" evidence="17">
    <location>
        <begin position="271"/>
        <end position="291"/>
    </location>
</feature>
<keyword evidence="8" id="KW-0479">Metal-binding</keyword>
<evidence type="ECO:0000256" key="3">
    <source>
        <dbReference type="ARBA" id="ARBA00005988"/>
    </source>
</evidence>
<evidence type="ECO:0000256" key="8">
    <source>
        <dbReference type="ARBA" id="ARBA00022723"/>
    </source>
</evidence>
<dbReference type="Pfam" id="PF03006">
    <property type="entry name" value="HlyIII"/>
    <property type="match status" value="1"/>
</dbReference>
<evidence type="ECO:0000313" key="19">
    <source>
        <dbReference type="EMBL" id="CAJ0567621.1"/>
    </source>
</evidence>
<comment type="caution">
    <text evidence="19">The sequence shown here is derived from an EMBL/GenBank/DDBJ whole genome shotgun (WGS) entry which is preliminary data.</text>
</comment>
<evidence type="ECO:0000256" key="10">
    <source>
        <dbReference type="ARBA" id="ARBA00022801"/>
    </source>
</evidence>
<evidence type="ECO:0000256" key="2">
    <source>
        <dbReference type="ARBA" id="ARBA00004141"/>
    </source>
</evidence>
<feature type="transmembrane region" description="Helical" evidence="17">
    <location>
        <begin position="90"/>
        <end position="111"/>
    </location>
</feature>
<evidence type="ECO:0000256" key="15">
    <source>
        <dbReference type="PROSITE-ProRule" id="PRU01379"/>
    </source>
</evidence>
<keyword evidence="5" id="KW-0121">Carboxypeptidase</keyword>
<keyword evidence="10" id="KW-0378">Hydrolase</keyword>
<evidence type="ECO:0000256" key="5">
    <source>
        <dbReference type="ARBA" id="ARBA00022645"/>
    </source>
</evidence>
<dbReference type="Proteomes" id="UP001177023">
    <property type="component" value="Unassembled WGS sequence"/>
</dbReference>
<accession>A0AA36CEP7</accession>
<dbReference type="PRINTS" id="PR00765">
    <property type="entry name" value="CRBOXYPTASEA"/>
</dbReference>